<keyword evidence="5" id="KW-1185">Reference proteome</keyword>
<gene>
    <name evidence="2" type="primary">yhcI</name>
    <name evidence="2" type="ORF">APU01nite_11540</name>
    <name evidence="3" type="ORF">SAMN04488100_10765</name>
</gene>
<dbReference type="OrthoDB" id="2295852at2"/>
<dbReference type="Pfam" id="PF12679">
    <property type="entry name" value="ABC2_membrane_2"/>
    <property type="match status" value="1"/>
</dbReference>
<evidence type="ECO:0000313" key="4">
    <source>
        <dbReference type="Proteomes" id="UP000198548"/>
    </source>
</evidence>
<keyword evidence="1" id="KW-1133">Transmembrane helix</keyword>
<dbReference type="Proteomes" id="UP000321425">
    <property type="component" value="Unassembled WGS sequence"/>
</dbReference>
<evidence type="ECO:0000313" key="5">
    <source>
        <dbReference type="Proteomes" id="UP000321425"/>
    </source>
</evidence>
<dbReference type="PANTHER" id="PTHR37305:SF1">
    <property type="entry name" value="MEMBRANE PROTEIN"/>
    <property type="match status" value="1"/>
</dbReference>
<dbReference type="GO" id="GO:0005886">
    <property type="term" value="C:plasma membrane"/>
    <property type="evidence" value="ECO:0007669"/>
    <property type="project" value="UniProtKB-SubCell"/>
</dbReference>
<dbReference type="PANTHER" id="PTHR37305">
    <property type="entry name" value="INTEGRAL MEMBRANE PROTEIN-RELATED"/>
    <property type="match status" value="1"/>
</dbReference>
<dbReference type="Proteomes" id="UP000198548">
    <property type="component" value="Unassembled WGS sequence"/>
</dbReference>
<reference evidence="2 5" key="2">
    <citation type="submission" date="2019-07" db="EMBL/GenBank/DDBJ databases">
        <title>Whole genome shotgun sequence of Alkalibacterium putridalgicola NBRC 103243.</title>
        <authorList>
            <person name="Hosoyama A."/>
            <person name="Uohara A."/>
            <person name="Ohji S."/>
            <person name="Ichikawa N."/>
        </authorList>
    </citation>
    <scope>NUCLEOTIDE SEQUENCE [LARGE SCALE GENOMIC DNA]</scope>
    <source>
        <strain evidence="2 5">NBRC 103243</strain>
    </source>
</reference>
<evidence type="ECO:0000313" key="2">
    <source>
        <dbReference type="EMBL" id="GEK89115.1"/>
    </source>
</evidence>
<proteinExistence type="predicted"/>
<name>A0A1H7S9K3_9LACT</name>
<dbReference type="AlphaFoldDB" id="A0A1H7S9K3"/>
<protein>
    <submittedName>
        <fullName evidence="3">ABC-2 type transport system permease protein</fullName>
    </submittedName>
</protein>
<feature type="transmembrane region" description="Helical" evidence="1">
    <location>
        <begin position="301"/>
        <end position="323"/>
    </location>
</feature>
<sequence>MINLIINEWQKVFSRKSNIIIMVFIVGIAALMSFMPLIFQNEQANETSTYSENWESDVSQEIDTLQEETEDLLNQDDTELTFNDSMTVSLNQTEIERLSYHLEAGIEPPASNNFYSSLVSASSMNALIGIFVTIIASAMVSKEFSMGTIKLLLIRTQSRTKILTSKYITTLLLAFFYYGLLYLSTAIFALFTTDMNPTSEYVFMTMNGTYEHVQFLSYFAGLVASNLVYLVIIASLAFMLSTLTRNTSLSLGATLGAIFLGTGVTQYLASQTDLAKYLITANWSLENYLPGRTTYIDGVSLPFSAIVNVVYVAVFLGLSYYAFNKQDVL</sequence>
<dbReference type="GO" id="GO:0140359">
    <property type="term" value="F:ABC-type transporter activity"/>
    <property type="evidence" value="ECO:0007669"/>
    <property type="project" value="InterPro"/>
</dbReference>
<reference evidence="3 4" key="1">
    <citation type="submission" date="2016-10" db="EMBL/GenBank/DDBJ databases">
        <authorList>
            <person name="de Groot N.N."/>
        </authorList>
    </citation>
    <scope>NUCLEOTIDE SEQUENCE [LARGE SCALE GENOMIC DNA]</scope>
    <source>
        <strain evidence="3 4">DSM 19182</strain>
    </source>
</reference>
<dbReference type="STRING" id="426703.SAMN04488100_10765"/>
<feature type="transmembrane region" description="Helical" evidence="1">
    <location>
        <begin position="167"/>
        <end position="191"/>
    </location>
</feature>
<feature type="transmembrane region" description="Helical" evidence="1">
    <location>
        <begin position="118"/>
        <end position="140"/>
    </location>
</feature>
<dbReference type="EMBL" id="FOBL01000007">
    <property type="protein sequence ID" value="SEL69173.1"/>
    <property type="molecule type" value="Genomic_DNA"/>
</dbReference>
<accession>A0A1H7S9K3</accession>
<feature type="transmembrane region" description="Helical" evidence="1">
    <location>
        <begin position="20"/>
        <end position="39"/>
    </location>
</feature>
<evidence type="ECO:0000256" key="1">
    <source>
        <dbReference type="SAM" id="Phobius"/>
    </source>
</evidence>
<dbReference type="EMBL" id="BJUX01000010">
    <property type="protein sequence ID" value="GEK89115.1"/>
    <property type="molecule type" value="Genomic_DNA"/>
</dbReference>
<dbReference type="RefSeq" id="WP_091487327.1">
    <property type="nucleotide sequence ID" value="NZ_BJUX01000010.1"/>
</dbReference>
<feature type="transmembrane region" description="Helical" evidence="1">
    <location>
        <begin position="249"/>
        <end position="269"/>
    </location>
</feature>
<organism evidence="3 4">
    <name type="scientific">Alkalibacterium putridalgicola</name>
    <dbReference type="NCBI Taxonomy" id="426703"/>
    <lineage>
        <taxon>Bacteria</taxon>
        <taxon>Bacillati</taxon>
        <taxon>Bacillota</taxon>
        <taxon>Bacilli</taxon>
        <taxon>Lactobacillales</taxon>
        <taxon>Carnobacteriaceae</taxon>
        <taxon>Alkalibacterium</taxon>
    </lineage>
</organism>
<evidence type="ECO:0000313" key="3">
    <source>
        <dbReference type="EMBL" id="SEL69173.1"/>
    </source>
</evidence>
<keyword evidence="1" id="KW-0812">Transmembrane</keyword>
<keyword evidence="1" id="KW-0472">Membrane</keyword>
<feature type="transmembrane region" description="Helical" evidence="1">
    <location>
        <begin position="215"/>
        <end position="237"/>
    </location>
</feature>